<comment type="caution">
    <text evidence="1">The sequence shown here is derived from an EMBL/GenBank/DDBJ whole genome shotgun (WGS) entry which is preliminary data.</text>
</comment>
<accession>A0A811NUT5</accession>
<dbReference type="OrthoDB" id="1732198at2759"/>
<gene>
    <name evidence="1" type="ORF">NCGR_LOCUS19771</name>
</gene>
<protein>
    <submittedName>
        <fullName evidence="1">Uncharacterized protein</fullName>
    </submittedName>
</protein>
<sequence length="195" mass="21571">MALDVAQIYCLRERLASAILFKLCVSHIRKLIIKLTLHCFPTGEKSTRCPPIFACILSYDGLPAMVSSNDLSLNQGSNQNSEEVSRLSQGRVVGYIPPDDFFMRLLADKPHSASSFQKTTGCKNRSSLDALVNSNSRAAQKINFSNDGASHSVWRARAQVGVDLENAEHYPEIDVIQITKRWPSTLQALSFGGDR</sequence>
<organism evidence="1 2">
    <name type="scientific">Miscanthus lutarioriparius</name>
    <dbReference type="NCBI Taxonomy" id="422564"/>
    <lineage>
        <taxon>Eukaryota</taxon>
        <taxon>Viridiplantae</taxon>
        <taxon>Streptophyta</taxon>
        <taxon>Embryophyta</taxon>
        <taxon>Tracheophyta</taxon>
        <taxon>Spermatophyta</taxon>
        <taxon>Magnoliopsida</taxon>
        <taxon>Liliopsida</taxon>
        <taxon>Poales</taxon>
        <taxon>Poaceae</taxon>
        <taxon>PACMAD clade</taxon>
        <taxon>Panicoideae</taxon>
        <taxon>Andropogonodae</taxon>
        <taxon>Andropogoneae</taxon>
        <taxon>Saccharinae</taxon>
        <taxon>Miscanthus</taxon>
    </lineage>
</organism>
<keyword evidence="2" id="KW-1185">Reference proteome</keyword>
<evidence type="ECO:0000313" key="1">
    <source>
        <dbReference type="EMBL" id="CAD6229154.1"/>
    </source>
</evidence>
<name>A0A811NUT5_9POAL</name>
<evidence type="ECO:0000313" key="2">
    <source>
        <dbReference type="Proteomes" id="UP000604825"/>
    </source>
</evidence>
<proteinExistence type="predicted"/>
<reference evidence="1" key="1">
    <citation type="submission" date="2020-10" db="EMBL/GenBank/DDBJ databases">
        <authorList>
            <person name="Han B."/>
            <person name="Lu T."/>
            <person name="Zhao Q."/>
            <person name="Huang X."/>
            <person name="Zhao Y."/>
        </authorList>
    </citation>
    <scope>NUCLEOTIDE SEQUENCE</scope>
</reference>
<dbReference type="AlphaFoldDB" id="A0A811NUT5"/>
<dbReference type="Proteomes" id="UP000604825">
    <property type="component" value="Unassembled WGS sequence"/>
</dbReference>
<dbReference type="EMBL" id="CAJGYO010000005">
    <property type="protein sequence ID" value="CAD6229154.1"/>
    <property type="molecule type" value="Genomic_DNA"/>
</dbReference>